<protein>
    <recommendedName>
        <fullName evidence="4">HTH merR-type domain-containing protein</fullName>
    </recommendedName>
</protein>
<feature type="domain" description="HTH merR-type" evidence="4">
    <location>
        <begin position="33"/>
        <end position="102"/>
    </location>
</feature>
<dbReference type="SMART" id="SM00422">
    <property type="entry name" value="HTH_MERR"/>
    <property type="match status" value="1"/>
</dbReference>
<dbReference type="GO" id="GO:0003677">
    <property type="term" value="F:DNA binding"/>
    <property type="evidence" value="ECO:0007669"/>
    <property type="project" value="UniProtKB-KW"/>
</dbReference>
<dbReference type="PROSITE" id="PS00552">
    <property type="entry name" value="HTH_MERR_1"/>
    <property type="match status" value="1"/>
</dbReference>
<dbReference type="AlphaFoldDB" id="A0A953I3N3"/>
<organism evidence="5 6">
    <name type="scientific">Symbiobacterium thermophilum</name>
    <dbReference type="NCBI Taxonomy" id="2734"/>
    <lineage>
        <taxon>Bacteria</taxon>
        <taxon>Bacillati</taxon>
        <taxon>Bacillota</taxon>
        <taxon>Clostridia</taxon>
        <taxon>Eubacteriales</taxon>
        <taxon>Symbiobacteriaceae</taxon>
        <taxon>Symbiobacterium</taxon>
    </lineage>
</organism>
<evidence type="ECO:0000256" key="1">
    <source>
        <dbReference type="ARBA" id="ARBA00023125"/>
    </source>
</evidence>
<dbReference type="InterPro" id="IPR009061">
    <property type="entry name" value="DNA-bd_dom_put_sf"/>
</dbReference>
<dbReference type="PANTHER" id="PTHR30204:SF90">
    <property type="entry name" value="HTH-TYPE TRANSCRIPTIONAL ACTIVATOR MTA"/>
    <property type="match status" value="1"/>
</dbReference>
<reference evidence="5" key="1">
    <citation type="submission" date="2017-11" db="EMBL/GenBank/DDBJ databases">
        <title>Three new genomes from thermophilic consortium.</title>
        <authorList>
            <person name="Quaggio R."/>
            <person name="Amgarten D."/>
            <person name="Setubal J.C."/>
        </authorList>
    </citation>
    <scope>NUCLEOTIDE SEQUENCE</scope>
    <source>
        <strain evidence="5">ZCTH01-B2</strain>
    </source>
</reference>
<dbReference type="CDD" id="cd04788">
    <property type="entry name" value="HTH_NolA-AlbR"/>
    <property type="match status" value="1"/>
</dbReference>
<proteinExistence type="predicted"/>
<dbReference type="Proteomes" id="UP000732377">
    <property type="component" value="Unassembled WGS sequence"/>
</dbReference>
<dbReference type="EMBL" id="PIUK01000249">
    <property type="protein sequence ID" value="MBY6277802.1"/>
    <property type="molecule type" value="Genomic_DNA"/>
</dbReference>
<name>A0A953I3N3_SYMTR</name>
<sequence length="270" mass="30165">MTLRQVQAPSARARTGREAGADRKGAGFLNRRGWKIGELARRVGITVRTLHHYDHIGLLSPSSSTEAGHRVYSDADVRRLLSIISLKRLGFSLREIKVLLSDAAEDPRAMLQVQLARLDEQIAALTEVRAHVQRLHDHLEVGGSVAIEELMAVAHALTLTGSPHFRRDEVEQVRQKYLGLDPAVRRELFETGRRLVAEFRRYFDAGIAPDAPAVTALARRWKEVTGSLLPAGEPLTQAAEQYYRDNPDAGLLYGMDVDLYRYIKQAASRV</sequence>
<dbReference type="InterPro" id="IPR000551">
    <property type="entry name" value="MerR-type_HTH_dom"/>
</dbReference>
<feature type="region of interest" description="Disordered" evidence="3">
    <location>
        <begin position="1"/>
        <end position="23"/>
    </location>
</feature>
<evidence type="ECO:0000313" key="5">
    <source>
        <dbReference type="EMBL" id="MBY6277802.1"/>
    </source>
</evidence>
<dbReference type="PROSITE" id="PS50937">
    <property type="entry name" value="HTH_MERR_2"/>
    <property type="match status" value="1"/>
</dbReference>
<dbReference type="GO" id="GO:0003700">
    <property type="term" value="F:DNA-binding transcription factor activity"/>
    <property type="evidence" value="ECO:0007669"/>
    <property type="project" value="InterPro"/>
</dbReference>
<evidence type="ECO:0000256" key="3">
    <source>
        <dbReference type="SAM" id="MobiDB-lite"/>
    </source>
</evidence>
<evidence type="ECO:0000259" key="4">
    <source>
        <dbReference type="PROSITE" id="PS50937"/>
    </source>
</evidence>
<accession>A0A953I3N3</accession>
<dbReference type="Gene3D" id="1.10.1660.10">
    <property type="match status" value="1"/>
</dbReference>
<evidence type="ECO:0000313" key="6">
    <source>
        <dbReference type="Proteomes" id="UP000732377"/>
    </source>
</evidence>
<dbReference type="PRINTS" id="PR00040">
    <property type="entry name" value="HTHMERR"/>
</dbReference>
<gene>
    <name evidence="5" type="ORF">CWE10_16700</name>
</gene>
<dbReference type="PANTHER" id="PTHR30204">
    <property type="entry name" value="REDOX-CYCLING DRUG-SENSING TRANSCRIPTIONAL ACTIVATOR SOXR"/>
    <property type="match status" value="1"/>
</dbReference>
<dbReference type="SUPFAM" id="SSF46955">
    <property type="entry name" value="Putative DNA-binding domain"/>
    <property type="match status" value="1"/>
</dbReference>
<dbReference type="InterPro" id="IPR047057">
    <property type="entry name" value="MerR_fam"/>
</dbReference>
<keyword evidence="1" id="KW-0238">DNA-binding</keyword>
<comment type="caution">
    <text evidence="5">The sequence shown here is derived from an EMBL/GenBank/DDBJ whole genome shotgun (WGS) entry which is preliminary data.</text>
</comment>
<evidence type="ECO:0000256" key="2">
    <source>
        <dbReference type="SAM" id="Coils"/>
    </source>
</evidence>
<feature type="coiled-coil region" evidence="2">
    <location>
        <begin position="108"/>
        <end position="135"/>
    </location>
</feature>
<dbReference type="Pfam" id="PF13411">
    <property type="entry name" value="MerR_1"/>
    <property type="match status" value="1"/>
</dbReference>
<keyword evidence="2" id="KW-0175">Coiled coil</keyword>